<proteinExistence type="predicted"/>
<sequence length="343" mass="39306">MARNIPAFTPELAGDHDVHAYLRDIDFFLQSWKCVNHQDRLYLLWITSSPEVRRFLARQPGHIQSNYQQLRQAIIKEFSDPESEHGLIAALATKQGRYETPYAYYHRLRRAYFGARNEPGMEEDTNFKSIFLQNLHPIVSHHLGILACPHSVPIQQLRDLTQKAFNKHKASTKGVCKTPLILDCTTQNSKQAPEGTQHCHNARPFYRKTLANRGHNRHCGNRPRFQTNRWEEPWKRASSACAHHGMSNSSQPHPPPHPSHSKELLKQNSTEKGGEFRKTSQHPRSSQTTLDRATGPHAQQRNLYQHNSGKLNNTANIRLLVMFKQNRGLTTTCCPPAIITRSV</sequence>
<evidence type="ECO:0000313" key="2">
    <source>
        <dbReference type="EMBL" id="KAL0172861.1"/>
    </source>
</evidence>
<protein>
    <recommendedName>
        <fullName evidence="4">Retrotransposon gag domain-containing protein</fullName>
    </recommendedName>
</protein>
<evidence type="ECO:0000256" key="1">
    <source>
        <dbReference type="SAM" id="MobiDB-lite"/>
    </source>
</evidence>
<dbReference type="EMBL" id="JAMKFB020000016">
    <property type="protein sequence ID" value="KAL0172861.1"/>
    <property type="molecule type" value="Genomic_DNA"/>
</dbReference>
<dbReference type="Proteomes" id="UP001529510">
    <property type="component" value="Unassembled WGS sequence"/>
</dbReference>
<gene>
    <name evidence="2" type="ORF">M9458_033172</name>
</gene>
<comment type="caution">
    <text evidence="2">The sequence shown here is derived from an EMBL/GenBank/DDBJ whole genome shotgun (WGS) entry which is preliminary data.</text>
</comment>
<evidence type="ECO:0008006" key="4">
    <source>
        <dbReference type="Google" id="ProtNLM"/>
    </source>
</evidence>
<dbReference type="AlphaFoldDB" id="A0ABD0PJB0"/>
<feature type="region of interest" description="Disordered" evidence="1">
    <location>
        <begin position="241"/>
        <end position="309"/>
    </location>
</feature>
<feature type="compositionally biased region" description="Polar residues" evidence="1">
    <location>
        <begin position="282"/>
        <end position="309"/>
    </location>
</feature>
<reference evidence="2 3" key="1">
    <citation type="submission" date="2024-05" db="EMBL/GenBank/DDBJ databases">
        <title>Genome sequencing and assembly of Indian major carp, Cirrhinus mrigala (Hamilton, 1822).</title>
        <authorList>
            <person name="Mohindra V."/>
            <person name="Chowdhury L.M."/>
            <person name="Lal K."/>
            <person name="Jena J.K."/>
        </authorList>
    </citation>
    <scope>NUCLEOTIDE SEQUENCE [LARGE SCALE GENOMIC DNA]</scope>
    <source>
        <strain evidence="2">CM1030</strain>
        <tissue evidence="2">Blood</tissue>
    </source>
</reference>
<evidence type="ECO:0000313" key="3">
    <source>
        <dbReference type="Proteomes" id="UP001529510"/>
    </source>
</evidence>
<accession>A0ABD0PJB0</accession>
<name>A0ABD0PJB0_CIRMR</name>
<organism evidence="2 3">
    <name type="scientific">Cirrhinus mrigala</name>
    <name type="common">Mrigala</name>
    <dbReference type="NCBI Taxonomy" id="683832"/>
    <lineage>
        <taxon>Eukaryota</taxon>
        <taxon>Metazoa</taxon>
        <taxon>Chordata</taxon>
        <taxon>Craniata</taxon>
        <taxon>Vertebrata</taxon>
        <taxon>Euteleostomi</taxon>
        <taxon>Actinopterygii</taxon>
        <taxon>Neopterygii</taxon>
        <taxon>Teleostei</taxon>
        <taxon>Ostariophysi</taxon>
        <taxon>Cypriniformes</taxon>
        <taxon>Cyprinidae</taxon>
        <taxon>Labeoninae</taxon>
        <taxon>Labeonini</taxon>
        <taxon>Cirrhinus</taxon>
    </lineage>
</organism>
<keyword evidence="3" id="KW-1185">Reference proteome</keyword>